<dbReference type="InterPro" id="IPR036961">
    <property type="entry name" value="Kinesin_motor_dom_sf"/>
</dbReference>
<keyword evidence="3 6" id="KW-0518">Myosin</keyword>
<dbReference type="InterPro" id="IPR027417">
    <property type="entry name" value="P-loop_NTPase"/>
</dbReference>
<feature type="region of interest" description="Disordered" evidence="7">
    <location>
        <begin position="257"/>
        <end position="324"/>
    </location>
</feature>
<dbReference type="PANTHER" id="PTHR13140">
    <property type="entry name" value="MYOSIN"/>
    <property type="match status" value="1"/>
</dbReference>
<evidence type="ECO:0000256" key="1">
    <source>
        <dbReference type="ARBA" id="ARBA00022741"/>
    </source>
</evidence>
<dbReference type="Gene3D" id="3.40.850.10">
    <property type="entry name" value="Kinesin motor domain"/>
    <property type="match status" value="1"/>
</dbReference>
<dbReference type="InterPro" id="IPR001609">
    <property type="entry name" value="Myosin_head_motor_dom-like"/>
</dbReference>
<evidence type="ECO:0000256" key="5">
    <source>
        <dbReference type="ARBA" id="ARBA00023203"/>
    </source>
</evidence>
<dbReference type="GO" id="GO:0000146">
    <property type="term" value="F:microfilament motor activity"/>
    <property type="evidence" value="ECO:0007669"/>
    <property type="project" value="TreeGrafter"/>
</dbReference>
<gene>
    <name evidence="9" type="ORF">HERI1096_LOCUS35977</name>
</gene>
<evidence type="ECO:0000256" key="4">
    <source>
        <dbReference type="ARBA" id="ARBA00023175"/>
    </source>
</evidence>
<dbReference type="GO" id="GO:0016020">
    <property type="term" value="C:membrane"/>
    <property type="evidence" value="ECO:0007669"/>
    <property type="project" value="TreeGrafter"/>
</dbReference>
<feature type="region of interest" description="Actin-binding" evidence="6">
    <location>
        <begin position="52"/>
        <end position="74"/>
    </location>
</feature>
<dbReference type="GO" id="GO:0007015">
    <property type="term" value="P:actin filament organization"/>
    <property type="evidence" value="ECO:0007669"/>
    <property type="project" value="TreeGrafter"/>
</dbReference>
<evidence type="ECO:0000256" key="7">
    <source>
        <dbReference type="SAM" id="MobiDB-lite"/>
    </source>
</evidence>
<keyword evidence="5 6" id="KW-0009">Actin-binding</keyword>
<name>A0A7S3BWD4_9EUKA</name>
<dbReference type="GO" id="GO:0005524">
    <property type="term" value="F:ATP binding"/>
    <property type="evidence" value="ECO:0007669"/>
    <property type="project" value="UniProtKB-KW"/>
</dbReference>
<keyword evidence="2" id="KW-0067">ATP-binding</keyword>
<evidence type="ECO:0000256" key="6">
    <source>
        <dbReference type="PROSITE-ProRule" id="PRU00782"/>
    </source>
</evidence>
<dbReference type="GO" id="GO:0051015">
    <property type="term" value="F:actin filament binding"/>
    <property type="evidence" value="ECO:0007669"/>
    <property type="project" value="TreeGrafter"/>
</dbReference>
<protein>
    <recommendedName>
        <fullName evidence="8">Myosin motor domain-containing protein</fullName>
    </recommendedName>
</protein>
<keyword evidence="4" id="KW-0505">Motor protein</keyword>
<sequence>MDKNNDTLHPDFEAALSSSPNALLASIFAPDTSGKKKNAAFNSVGRRFINDLDSLMTDLQSTHAHFIRCIKPNLKLQPALLSPSLVLSQLRCSGTLEAVQLISASYPTRIPYEDIYGRYKEHMPDFVRKLEPQYFTEAIALACDVDESHFQLGNTKIFLKAGKGAFLEELKDRDMSEVIPMLLDKLKEWERKKNARKKLTRAVGGWVFRKKYIRIRNAARMISHAYDTLKVRRKYEADRVERMKRIKAREAQARAEAEERRKKAEEEKLAKAANAEERAKLEKEAKEAEEKFRKEEEARKLAEKKAESEQKATAGAAAGGGGKG</sequence>
<dbReference type="Gene3D" id="1.20.120.720">
    <property type="entry name" value="Myosin VI head, motor domain, U50 subdomain"/>
    <property type="match status" value="1"/>
</dbReference>
<dbReference type="GO" id="GO:0005737">
    <property type="term" value="C:cytoplasm"/>
    <property type="evidence" value="ECO:0007669"/>
    <property type="project" value="TreeGrafter"/>
</dbReference>
<evidence type="ECO:0000256" key="3">
    <source>
        <dbReference type="ARBA" id="ARBA00023123"/>
    </source>
</evidence>
<proteinExistence type="inferred from homology"/>
<dbReference type="SUPFAM" id="SSF52540">
    <property type="entry name" value="P-loop containing nucleoside triphosphate hydrolases"/>
    <property type="match status" value="1"/>
</dbReference>
<dbReference type="AlphaFoldDB" id="A0A7S3BWD4"/>
<comment type="caution">
    <text evidence="6">Lacks conserved residue(s) required for the propagation of feature annotation.</text>
</comment>
<dbReference type="Gene3D" id="1.20.58.530">
    <property type="match status" value="1"/>
</dbReference>
<dbReference type="Pfam" id="PF00063">
    <property type="entry name" value="Myosin_head"/>
    <property type="match status" value="1"/>
</dbReference>
<organism evidence="9">
    <name type="scientific">Haptolina ericina</name>
    <dbReference type="NCBI Taxonomy" id="156174"/>
    <lineage>
        <taxon>Eukaryota</taxon>
        <taxon>Haptista</taxon>
        <taxon>Haptophyta</taxon>
        <taxon>Prymnesiophyceae</taxon>
        <taxon>Prymnesiales</taxon>
        <taxon>Prymnesiaceae</taxon>
        <taxon>Haptolina</taxon>
    </lineage>
</organism>
<accession>A0A7S3BWD4</accession>
<keyword evidence="1" id="KW-0547">Nucleotide-binding</keyword>
<dbReference type="EMBL" id="HBHX01064969">
    <property type="protein sequence ID" value="CAE0145703.1"/>
    <property type="molecule type" value="Transcribed_RNA"/>
</dbReference>
<evidence type="ECO:0000313" key="9">
    <source>
        <dbReference type="EMBL" id="CAE0145703.1"/>
    </source>
</evidence>
<dbReference type="SMART" id="SM00242">
    <property type="entry name" value="MYSc"/>
    <property type="match status" value="1"/>
</dbReference>
<reference evidence="9" key="1">
    <citation type="submission" date="2021-01" db="EMBL/GenBank/DDBJ databases">
        <authorList>
            <person name="Corre E."/>
            <person name="Pelletier E."/>
            <person name="Niang G."/>
            <person name="Scheremetjew M."/>
            <person name="Finn R."/>
            <person name="Kale V."/>
            <person name="Holt S."/>
            <person name="Cochrane G."/>
            <person name="Meng A."/>
            <person name="Brown T."/>
            <person name="Cohen L."/>
        </authorList>
    </citation>
    <scope>NUCLEOTIDE SEQUENCE</scope>
    <source>
        <strain evidence="9">CCMP281</strain>
    </source>
</reference>
<comment type="similarity">
    <text evidence="6">Belongs to the TRAFAC class myosin-kinesin ATPase superfamily. Myosin family.</text>
</comment>
<dbReference type="Gene3D" id="1.20.5.4820">
    <property type="match status" value="1"/>
</dbReference>
<feature type="compositionally biased region" description="Basic and acidic residues" evidence="7">
    <location>
        <begin position="257"/>
        <end position="310"/>
    </location>
</feature>
<evidence type="ECO:0000256" key="2">
    <source>
        <dbReference type="ARBA" id="ARBA00022840"/>
    </source>
</evidence>
<feature type="domain" description="Myosin motor" evidence="8">
    <location>
        <begin position="1"/>
        <end position="172"/>
    </location>
</feature>
<dbReference type="GO" id="GO:0016459">
    <property type="term" value="C:myosin complex"/>
    <property type="evidence" value="ECO:0007669"/>
    <property type="project" value="UniProtKB-KW"/>
</dbReference>
<dbReference type="PANTHER" id="PTHR13140:SF706">
    <property type="entry name" value="DILUTE CLASS UNCONVENTIONAL MYOSIN, ISOFORM C"/>
    <property type="match status" value="1"/>
</dbReference>
<dbReference type="PROSITE" id="PS51456">
    <property type="entry name" value="MYOSIN_MOTOR"/>
    <property type="match status" value="1"/>
</dbReference>
<evidence type="ECO:0000259" key="8">
    <source>
        <dbReference type="PROSITE" id="PS51456"/>
    </source>
</evidence>